<gene>
    <name evidence="1" type="primary">CABZ01003826.1</name>
</gene>
<reference evidence="1" key="1">
    <citation type="submission" date="2016-05" db="EMBL/GenBank/DDBJ databases">
        <authorList>
            <person name="Lavstsen T."/>
            <person name="Jespersen J.S."/>
        </authorList>
    </citation>
    <scope>NUCLEOTIDE SEQUENCE</scope>
    <source>
        <tissue evidence="1">Brain</tissue>
    </source>
</reference>
<evidence type="ECO:0008006" key="2">
    <source>
        <dbReference type="Google" id="ProtNLM"/>
    </source>
</evidence>
<dbReference type="PANTHER" id="PTHR31367">
    <property type="entry name" value="CYTOSOLIC 5'-NUCLEOTIDASE 1 FAMILY MEMBER"/>
    <property type="match status" value="1"/>
</dbReference>
<dbReference type="EMBL" id="HADW01002126">
    <property type="protein sequence ID" value="SBP03526.1"/>
    <property type="molecule type" value="Transcribed_RNA"/>
</dbReference>
<dbReference type="EMBL" id="HADX01007200">
    <property type="protein sequence ID" value="SBP29432.1"/>
    <property type="molecule type" value="Transcribed_RNA"/>
</dbReference>
<protein>
    <recommendedName>
        <fullName evidence="2">Cytosolic 5'-nucleotidase 1A-like</fullName>
    </recommendedName>
</protein>
<evidence type="ECO:0000313" key="1">
    <source>
        <dbReference type="EMBL" id="SBP29432.1"/>
    </source>
</evidence>
<sequence length="262" mass="28612">MVSTFQNSDIKKKDQGHAVVVAITSCAVFDSETDDNGGDVYGAGVAFPLLQALQKVNECLLEDDPAESLLFDVVLITTSSRQQQQSSRITNSTRHHGLEVSRFCFTSEENFIESLLKNNIQLFLTTDENESLQATQQGVPSALLDESSSSCSSEQLRVLFCENAVIRPNPGPAPASRQAAQRFAARLGMMRQKFGMFHSPLCFTLVMSHGSKESCFGTLKALRSIGVSVDEAYCLAEAPHGPILSLLRPHFLLSEHISGLED</sequence>
<dbReference type="Pfam" id="PF06189">
    <property type="entry name" value="5-nucleotidase"/>
    <property type="match status" value="1"/>
</dbReference>
<proteinExistence type="predicted"/>
<dbReference type="GO" id="GO:0000166">
    <property type="term" value="F:nucleotide binding"/>
    <property type="evidence" value="ECO:0007669"/>
    <property type="project" value="InterPro"/>
</dbReference>
<reference evidence="1" key="2">
    <citation type="submission" date="2016-06" db="EMBL/GenBank/DDBJ databases">
        <title>The genome of a short-lived fish provides insights into sex chromosome evolution and the genetic control of aging.</title>
        <authorList>
            <person name="Reichwald K."/>
            <person name="Felder M."/>
            <person name="Petzold A."/>
            <person name="Koch P."/>
            <person name="Groth M."/>
            <person name="Platzer M."/>
        </authorList>
    </citation>
    <scope>NUCLEOTIDE SEQUENCE</scope>
    <source>
        <tissue evidence="1">Brain</tissue>
    </source>
</reference>
<organism evidence="1">
    <name type="scientific">Iconisemion striatum</name>
    <dbReference type="NCBI Taxonomy" id="60296"/>
    <lineage>
        <taxon>Eukaryota</taxon>
        <taxon>Metazoa</taxon>
        <taxon>Chordata</taxon>
        <taxon>Craniata</taxon>
        <taxon>Vertebrata</taxon>
        <taxon>Euteleostomi</taxon>
        <taxon>Actinopterygii</taxon>
        <taxon>Neopterygii</taxon>
        <taxon>Teleostei</taxon>
        <taxon>Neoteleostei</taxon>
        <taxon>Acanthomorphata</taxon>
        <taxon>Ovalentaria</taxon>
        <taxon>Atherinomorphae</taxon>
        <taxon>Cyprinodontiformes</taxon>
        <taxon>Nothobranchiidae</taxon>
        <taxon>Iconisemion</taxon>
    </lineage>
</organism>
<dbReference type="PANTHER" id="PTHR31367:SF3">
    <property type="entry name" value="CYTOSOLIC 5'-NUCLEOTIDASE 1A"/>
    <property type="match status" value="1"/>
</dbReference>
<dbReference type="GO" id="GO:0008253">
    <property type="term" value="F:5'-nucleotidase activity"/>
    <property type="evidence" value="ECO:0007669"/>
    <property type="project" value="InterPro"/>
</dbReference>
<dbReference type="GO" id="GO:0000287">
    <property type="term" value="F:magnesium ion binding"/>
    <property type="evidence" value="ECO:0007669"/>
    <property type="project" value="InterPro"/>
</dbReference>
<accession>A0A1A7YFW1</accession>
<dbReference type="AlphaFoldDB" id="A0A1A7YFW1"/>
<dbReference type="GO" id="GO:0046085">
    <property type="term" value="P:adenosine metabolic process"/>
    <property type="evidence" value="ECO:0007669"/>
    <property type="project" value="TreeGrafter"/>
</dbReference>
<name>A0A1A7YFW1_9TELE</name>
<dbReference type="InterPro" id="IPR010394">
    <property type="entry name" value="5-nucleotidase"/>
</dbReference>
<dbReference type="GO" id="GO:0009117">
    <property type="term" value="P:nucleotide metabolic process"/>
    <property type="evidence" value="ECO:0007669"/>
    <property type="project" value="InterPro"/>
</dbReference>
<dbReference type="GO" id="GO:0005829">
    <property type="term" value="C:cytosol"/>
    <property type="evidence" value="ECO:0007669"/>
    <property type="project" value="TreeGrafter"/>
</dbReference>